<keyword evidence="1" id="KW-1185">Reference proteome</keyword>
<name>A0A1S3LVH9_SALSA</name>
<dbReference type="Proteomes" id="UP001652741">
    <property type="component" value="Chromosome ssa14"/>
</dbReference>
<sequence length="110" mass="12469">MIAPHERVIIADATPPKDIQPSRIHWHYTENHSPSMDNHVESVEVSLEDVCHVGYGELPTQQEQRYHFAMSGRPFAVVTEHFPNLVQRLALQATILASMAPDQKTQLVEC</sequence>
<dbReference type="RefSeq" id="XP_013994947.1">
    <property type="nucleotide sequence ID" value="XM_014139472.2"/>
</dbReference>
<proteinExistence type="predicted"/>
<dbReference type="OrthoDB" id="9908652at2759"/>
<protein>
    <submittedName>
        <fullName evidence="2">Polyamine-transporting ATPase 13A3</fullName>
    </submittedName>
</protein>
<evidence type="ECO:0000313" key="2">
    <source>
        <dbReference type="RefSeq" id="XP_013994947.1"/>
    </source>
</evidence>
<gene>
    <name evidence="2" type="primary">LOC106568809</name>
</gene>
<dbReference type="AlphaFoldDB" id="A0A1S3LVH9"/>
<organism evidence="1 2">
    <name type="scientific">Salmo salar</name>
    <name type="common">Atlantic salmon</name>
    <dbReference type="NCBI Taxonomy" id="8030"/>
    <lineage>
        <taxon>Eukaryota</taxon>
        <taxon>Metazoa</taxon>
        <taxon>Chordata</taxon>
        <taxon>Craniata</taxon>
        <taxon>Vertebrata</taxon>
        <taxon>Euteleostomi</taxon>
        <taxon>Actinopterygii</taxon>
        <taxon>Neopterygii</taxon>
        <taxon>Teleostei</taxon>
        <taxon>Protacanthopterygii</taxon>
        <taxon>Salmoniformes</taxon>
        <taxon>Salmonidae</taxon>
        <taxon>Salmoninae</taxon>
        <taxon>Salmo</taxon>
    </lineage>
</organism>
<reference evidence="2" key="1">
    <citation type="submission" date="2025-08" db="UniProtKB">
        <authorList>
            <consortium name="RefSeq"/>
        </authorList>
    </citation>
    <scope>IDENTIFICATION</scope>
</reference>
<dbReference type="GeneID" id="106568809"/>
<dbReference type="KEGG" id="sasa:106568809"/>
<accession>A0A1S3LVH9</accession>
<evidence type="ECO:0000313" key="1">
    <source>
        <dbReference type="Proteomes" id="UP001652741"/>
    </source>
</evidence>